<organism evidence="9 10">
    <name type="scientific">Stachybotrys elegans</name>
    <dbReference type="NCBI Taxonomy" id="80388"/>
    <lineage>
        <taxon>Eukaryota</taxon>
        <taxon>Fungi</taxon>
        <taxon>Dikarya</taxon>
        <taxon>Ascomycota</taxon>
        <taxon>Pezizomycotina</taxon>
        <taxon>Sordariomycetes</taxon>
        <taxon>Hypocreomycetidae</taxon>
        <taxon>Hypocreales</taxon>
        <taxon>Stachybotryaceae</taxon>
        <taxon>Stachybotrys</taxon>
    </lineage>
</organism>
<dbReference type="Pfam" id="PF00067">
    <property type="entry name" value="p450"/>
    <property type="match status" value="2"/>
</dbReference>
<evidence type="ECO:0000256" key="2">
    <source>
        <dbReference type="ARBA" id="ARBA00004685"/>
    </source>
</evidence>
<keyword evidence="10" id="KW-1185">Reference proteome</keyword>
<comment type="caution">
    <text evidence="9">The sequence shown here is derived from an EMBL/GenBank/DDBJ whole genome shotgun (WGS) entry which is preliminary data.</text>
</comment>
<evidence type="ECO:0000256" key="6">
    <source>
        <dbReference type="ARBA" id="ARBA00023004"/>
    </source>
</evidence>
<evidence type="ECO:0000256" key="7">
    <source>
        <dbReference type="PIRSR" id="PIRSR602401-1"/>
    </source>
</evidence>
<dbReference type="EMBL" id="JAGPNK010000015">
    <property type="protein sequence ID" value="KAH7308513.1"/>
    <property type="molecule type" value="Genomic_DNA"/>
</dbReference>
<comment type="similarity">
    <text evidence="3 8">Belongs to the cytochrome P450 family.</text>
</comment>
<dbReference type="GO" id="GO:0005506">
    <property type="term" value="F:iron ion binding"/>
    <property type="evidence" value="ECO:0007669"/>
    <property type="project" value="InterPro"/>
</dbReference>
<dbReference type="InterPro" id="IPR050121">
    <property type="entry name" value="Cytochrome_P450_monoxygenase"/>
</dbReference>
<keyword evidence="4 7" id="KW-0349">Heme</keyword>
<evidence type="ECO:0000256" key="3">
    <source>
        <dbReference type="ARBA" id="ARBA00010617"/>
    </source>
</evidence>
<feature type="binding site" description="axial binding residue" evidence="7">
    <location>
        <position position="520"/>
    </location>
    <ligand>
        <name>heme</name>
        <dbReference type="ChEBI" id="CHEBI:30413"/>
    </ligand>
    <ligandPart>
        <name>Fe</name>
        <dbReference type="ChEBI" id="CHEBI:18248"/>
    </ligandPart>
</feature>
<dbReference type="PRINTS" id="PR00463">
    <property type="entry name" value="EP450I"/>
</dbReference>
<evidence type="ECO:0000313" key="10">
    <source>
        <dbReference type="Proteomes" id="UP000813444"/>
    </source>
</evidence>
<dbReference type="GO" id="GO:0020037">
    <property type="term" value="F:heme binding"/>
    <property type="evidence" value="ECO:0007669"/>
    <property type="project" value="InterPro"/>
</dbReference>
<sequence length="578" mass="65119">MGENAAATGATVALASSFMLYRLYQSILPKPIPGIAYDEAAAKSPLGDLPAMLRQNTGSTMDWIAKRARQHNDPLCQLFLQPLSQPMLVLSDFRESQDILMRRSREWDRTDWSIEIFKGVVPEHHINLKLGDQWKTQRRLLQDLMSPEFLNNVAGPNIWASTKTLLTLWAEKARIADGRAFSVVDDIYYVALDAVLAFSFGTAFPHRSLVPQLKLLQDLGDKSLEHTKNENPQDVAVFKEAPLDETLQATLHISTQVGAALQNVSVSLSYFMQGFSSSNRKLRKAREQQIYNEIAKAVARRQQQEKGREAEVRSAVDLMVDRETWLAEKEGRKPEYFSPVMRDEVMGFVVAGHDTSSTTLLWGLKLLADHPESQKKLKEALLAGHPAAAAEERLPTAHEIASTNIPYLSAVIEEVLRCGCTVPALERQCNQDTMVLGHPVPKGTMMLLLSTGPSFNEPRFEVKEELRNESCRAAGQDRQWDPEGMDQFRPERWLKEEDGEIVFDSTAGPTLPFGLGLRGCFGRRLAYLELRIIITLLFWSFDEFMKCPEHLSSYEAVDEITHKPKMCYVKLKTKQTGA</sequence>
<gene>
    <name evidence="9" type="ORF">B0I35DRAFT_360914</name>
</gene>
<dbReference type="PROSITE" id="PS00086">
    <property type="entry name" value="CYTOCHROME_P450"/>
    <property type="match status" value="1"/>
</dbReference>
<dbReference type="InterPro" id="IPR036396">
    <property type="entry name" value="Cyt_P450_sf"/>
</dbReference>
<dbReference type="PANTHER" id="PTHR24305">
    <property type="entry name" value="CYTOCHROME P450"/>
    <property type="match status" value="1"/>
</dbReference>
<dbReference type="Proteomes" id="UP000813444">
    <property type="component" value="Unassembled WGS sequence"/>
</dbReference>
<dbReference type="InterPro" id="IPR002401">
    <property type="entry name" value="Cyt_P450_E_grp-I"/>
</dbReference>
<keyword evidence="8" id="KW-0560">Oxidoreductase</keyword>
<evidence type="ECO:0000313" key="9">
    <source>
        <dbReference type="EMBL" id="KAH7308513.1"/>
    </source>
</evidence>
<reference evidence="9" key="1">
    <citation type="journal article" date="2021" name="Nat. Commun.">
        <title>Genetic determinants of endophytism in the Arabidopsis root mycobiome.</title>
        <authorList>
            <person name="Mesny F."/>
            <person name="Miyauchi S."/>
            <person name="Thiergart T."/>
            <person name="Pickel B."/>
            <person name="Atanasova L."/>
            <person name="Karlsson M."/>
            <person name="Huettel B."/>
            <person name="Barry K.W."/>
            <person name="Haridas S."/>
            <person name="Chen C."/>
            <person name="Bauer D."/>
            <person name="Andreopoulos W."/>
            <person name="Pangilinan J."/>
            <person name="LaButti K."/>
            <person name="Riley R."/>
            <person name="Lipzen A."/>
            <person name="Clum A."/>
            <person name="Drula E."/>
            <person name="Henrissat B."/>
            <person name="Kohler A."/>
            <person name="Grigoriev I.V."/>
            <person name="Martin F.M."/>
            <person name="Hacquard S."/>
        </authorList>
    </citation>
    <scope>NUCLEOTIDE SEQUENCE</scope>
    <source>
        <strain evidence="9">MPI-CAGE-CH-0235</strain>
    </source>
</reference>
<evidence type="ECO:0000256" key="5">
    <source>
        <dbReference type="ARBA" id="ARBA00022723"/>
    </source>
</evidence>
<accession>A0A8K0SL23</accession>
<dbReference type="InterPro" id="IPR017972">
    <property type="entry name" value="Cyt_P450_CS"/>
</dbReference>
<dbReference type="PANTHER" id="PTHR24305:SF232">
    <property type="entry name" value="P450, PUTATIVE (EUROFUNG)-RELATED"/>
    <property type="match status" value="1"/>
</dbReference>
<dbReference type="PRINTS" id="PR00385">
    <property type="entry name" value="P450"/>
</dbReference>
<dbReference type="OrthoDB" id="1470350at2759"/>
<name>A0A8K0SL23_9HYPO</name>
<evidence type="ECO:0000256" key="8">
    <source>
        <dbReference type="RuleBase" id="RU000461"/>
    </source>
</evidence>
<dbReference type="AlphaFoldDB" id="A0A8K0SL23"/>
<dbReference type="GO" id="GO:0004497">
    <property type="term" value="F:monooxygenase activity"/>
    <property type="evidence" value="ECO:0007669"/>
    <property type="project" value="UniProtKB-KW"/>
</dbReference>
<dbReference type="GO" id="GO:0016705">
    <property type="term" value="F:oxidoreductase activity, acting on paired donors, with incorporation or reduction of molecular oxygen"/>
    <property type="evidence" value="ECO:0007669"/>
    <property type="project" value="InterPro"/>
</dbReference>
<evidence type="ECO:0000256" key="4">
    <source>
        <dbReference type="ARBA" id="ARBA00022617"/>
    </source>
</evidence>
<dbReference type="SUPFAM" id="SSF48264">
    <property type="entry name" value="Cytochrome P450"/>
    <property type="match status" value="1"/>
</dbReference>
<keyword evidence="8" id="KW-0503">Monooxygenase</keyword>
<keyword evidence="6 7" id="KW-0408">Iron</keyword>
<dbReference type="Gene3D" id="1.10.630.10">
    <property type="entry name" value="Cytochrome P450"/>
    <property type="match status" value="1"/>
</dbReference>
<dbReference type="InterPro" id="IPR001128">
    <property type="entry name" value="Cyt_P450"/>
</dbReference>
<comment type="cofactor">
    <cofactor evidence="1 7">
        <name>heme</name>
        <dbReference type="ChEBI" id="CHEBI:30413"/>
    </cofactor>
</comment>
<evidence type="ECO:0000256" key="1">
    <source>
        <dbReference type="ARBA" id="ARBA00001971"/>
    </source>
</evidence>
<keyword evidence="5 7" id="KW-0479">Metal-binding</keyword>
<protein>
    <submittedName>
        <fullName evidence="9">Cytochrome P450</fullName>
    </submittedName>
</protein>
<proteinExistence type="inferred from homology"/>
<comment type="pathway">
    <text evidence="2">Mycotoxin biosynthesis.</text>
</comment>